<comment type="caution">
    <text evidence="10">The sequence shown here is derived from an EMBL/GenBank/DDBJ whole genome shotgun (WGS) entry which is preliminary data.</text>
</comment>
<accession>A0ABD1K7A1</accession>
<evidence type="ECO:0000256" key="5">
    <source>
        <dbReference type="ARBA" id="ARBA00023180"/>
    </source>
</evidence>
<dbReference type="InterPro" id="IPR000157">
    <property type="entry name" value="TIR_dom"/>
</dbReference>
<keyword evidence="2" id="KW-0378">Hydrolase</keyword>
<reference evidence="10 11" key="1">
    <citation type="submission" date="2024-09" db="EMBL/GenBank/DDBJ databases">
        <title>A chromosome-level genome assembly of Gray's grenadier anchovy, Coilia grayii.</title>
        <authorList>
            <person name="Fu Z."/>
        </authorList>
    </citation>
    <scope>NUCLEOTIDE SEQUENCE [LARGE SCALE GENOMIC DNA]</scope>
    <source>
        <strain evidence="10">G4</strain>
        <tissue evidence="10">Muscle</tissue>
    </source>
</reference>
<protein>
    <submittedName>
        <fullName evidence="10">Uncharacterized protein</fullName>
    </submittedName>
</protein>
<evidence type="ECO:0000256" key="3">
    <source>
        <dbReference type="ARBA" id="ARBA00023027"/>
    </source>
</evidence>
<feature type="domain" description="Ig-like" evidence="9">
    <location>
        <begin position="32"/>
        <end position="120"/>
    </location>
</feature>
<evidence type="ECO:0000256" key="1">
    <source>
        <dbReference type="ARBA" id="ARBA00009752"/>
    </source>
</evidence>
<keyword evidence="3" id="KW-0520">NAD</keyword>
<evidence type="ECO:0000259" key="9">
    <source>
        <dbReference type="PROSITE" id="PS50835"/>
    </source>
</evidence>
<keyword evidence="11" id="KW-1185">Reference proteome</keyword>
<dbReference type="PROSITE" id="PS50835">
    <property type="entry name" value="IG_LIKE"/>
    <property type="match status" value="2"/>
</dbReference>
<feature type="domain" description="Ig-like" evidence="9">
    <location>
        <begin position="130"/>
        <end position="225"/>
    </location>
</feature>
<keyword evidence="7" id="KW-0472">Membrane</keyword>
<keyword evidence="6" id="KW-0393">Immunoglobulin domain</keyword>
<comment type="similarity">
    <text evidence="1">Belongs to the interleukin-1 receptor family.</text>
</comment>
<dbReference type="InterPro" id="IPR036179">
    <property type="entry name" value="Ig-like_dom_sf"/>
</dbReference>
<evidence type="ECO:0000256" key="7">
    <source>
        <dbReference type="SAM" id="Phobius"/>
    </source>
</evidence>
<dbReference type="GO" id="GO:0016787">
    <property type="term" value="F:hydrolase activity"/>
    <property type="evidence" value="ECO:0007669"/>
    <property type="project" value="UniProtKB-KW"/>
</dbReference>
<organism evidence="10 11">
    <name type="scientific">Coilia grayii</name>
    <name type="common">Gray's grenadier anchovy</name>
    <dbReference type="NCBI Taxonomy" id="363190"/>
    <lineage>
        <taxon>Eukaryota</taxon>
        <taxon>Metazoa</taxon>
        <taxon>Chordata</taxon>
        <taxon>Craniata</taxon>
        <taxon>Vertebrata</taxon>
        <taxon>Euteleostomi</taxon>
        <taxon>Actinopterygii</taxon>
        <taxon>Neopterygii</taxon>
        <taxon>Teleostei</taxon>
        <taxon>Clupei</taxon>
        <taxon>Clupeiformes</taxon>
        <taxon>Clupeoidei</taxon>
        <taxon>Engraulidae</taxon>
        <taxon>Coilinae</taxon>
        <taxon>Coilia</taxon>
    </lineage>
</organism>
<evidence type="ECO:0000256" key="6">
    <source>
        <dbReference type="ARBA" id="ARBA00023319"/>
    </source>
</evidence>
<dbReference type="PROSITE" id="PS50104">
    <property type="entry name" value="TIR"/>
    <property type="match status" value="1"/>
</dbReference>
<evidence type="ECO:0000313" key="11">
    <source>
        <dbReference type="Proteomes" id="UP001591681"/>
    </source>
</evidence>
<keyword evidence="7" id="KW-1133">Transmembrane helix</keyword>
<gene>
    <name evidence="10" type="ORF">ACEWY4_009507</name>
</gene>
<evidence type="ECO:0000256" key="2">
    <source>
        <dbReference type="ARBA" id="ARBA00022801"/>
    </source>
</evidence>
<evidence type="ECO:0000259" key="8">
    <source>
        <dbReference type="PROSITE" id="PS50104"/>
    </source>
</evidence>
<evidence type="ECO:0000313" key="10">
    <source>
        <dbReference type="EMBL" id="KAL2094788.1"/>
    </source>
</evidence>
<dbReference type="SUPFAM" id="SSF48726">
    <property type="entry name" value="Immunoglobulin"/>
    <property type="match status" value="2"/>
</dbReference>
<evidence type="ECO:0000256" key="4">
    <source>
        <dbReference type="ARBA" id="ARBA00023157"/>
    </source>
</evidence>
<dbReference type="InterPro" id="IPR015621">
    <property type="entry name" value="IL-1_rcpt_fam"/>
</dbReference>
<dbReference type="AlphaFoldDB" id="A0ABD1K7A1"/>
<dbReference type="InterPro" id="IPR035897">
    <property type="entry name" value="Toll_tir_struct_dom_sf"/>
</dbReference>
<dbReference type="Gene3D" id="2.60.40.10">
    <property type="entry name" value="Immunoglobulins"/>
    <property type="match status" value="2"/>
</dbReference>
<dbReference type="Pfam" id="PF13927">
    <property type="entry name" value="Ig_3"/>
    <property type="match status" value="1"/>
</dbReference>
<keyword evidence="4" id="KW-1015">Disulfide bond</keyword>
<dbReference type="SUPFAM" id="SSF52200">
    <property type="entry name" value="Toll/Interleukin receptor TIR domain"/>
    <property type="match status" value="1"/>
</dbReference>
<dbReference type="InterPro" id="IPR003599">
    <property type="entry name" value="Ig_sub"/>
</dbReference>
<keyword evidence="7" id="KW-0812">Transmembrane</keyword>
<dbReference type="SMART" id="SM00409">
    <property type="entry name" value="IG"/>
    <property type="match status" value="2"/>
</dbReference>
<dbReference type="PANTHER" id="PTHR11890:SF26">
    <property type="entry name" value="INTERLEUKIN-1 RECEPTOR TYPE 1"/>
    <property type="match status" value="1"/>
</dbReference>
<dbReference type="InterPro" id="IPR013783">
    <property type="entry name" value="Ig-like_fold"/>
</dbReference>
<dbReference type="Proteomes" id="UP001591681">
    <property type="component" value="Unassembled WGS sequence"/>
</dbReference>
<dbReference type="SMART" id="SM00255">
    <property type="entry name" value="TIR"/>
    <property type="match status" value="1"/>
</dbReference>
<sequence>MCVCVCVCLCPCVHSGKYAYYIGLNVGGGPCPEADNVRSSKRGDFFRLDCEDTMDHITRVFSPSFVTWLKECKPLAKGTIIDLKLQIENVQPVDGGRYTCVLGFTHEGRNYTSARTTTVTVEAPIRRLKPEIIVPLNETRAVKMGSQQELRCEATGMPDEITTVIWQINGTPDEIMNSPDFTVSKVHGNTSVLTIIEVKTKFLNVPFTCLAQNRLGSAISTLVLTEANEGHPSWLVAIICLCVLLVVCALLWQFFKVDLVLLYRSLCPRQHRDTDGKHYDAYVSYPYESQGLSVTFALGLLPEVLENKYGYKLFIRGRDDDPGEDAFEVVVSALQESRRVILVLEGTHTATYTSKNSEEGRMDSHADPVGGVFGGSWDTHEDPVSGVLGGGFEQNMLVHDALLRSGLKVIIIQTGHRKKENLPAFLSLLKHSKRVLYWHTQTHTNSKRRFWKELRYLMPVAGRSSPSSTTQTTHS</sequence>
<dbReference type="EMBL" id="JBHFQA010000008">
    <property type="protein sequence ID" value="KAL2094788.1"/>
    <property type="molecule type" value="Genomic_DNA"/>
</dbReference>
<feature type="transmembrane region" description="Helical" evidence="7">
    <location>
        <begin position="234"/>
        <end position="255"/>
    </location>
</feature>
<dbReference type="InterPro" id="IPR007110">
    <property type="entry name" value="Ig-like_dom"/>
</dbReference>
<dbReference type="Gene3D" id="3.40.50.10140">
    <property type="entry name" value="Toll/interleukin-1 receptor homology (TIR) domain"/>
    <property type="match status" value="1"/>
</dbReference>
<keyword evidence="5" id="KW-0325">Glycoprotein</keyword>
<proteinExistence type="inferred from homology"/>
<name>A0ABD1K7A1_9TELE</name>
<dbReference type="PRINTS" id="PR01537">
    <property type="entry name" value="INTRLKN1R1F"/>
</dbReference>
<feature type="domain" description="TIR" evidence="8">
    <location>
        <begin position="277"/>
        <end position="458"/>
    </location>
</feature>
<dbReference type="PANTHER" id="PTHR11890">
    <property type="entry name" value="INTERLEUKIN-1 RECEPTOR FAMILY MEMBER"/>
    <property type="match status" value="1"/>
</dbReference>
<dbReference type="Pfam" id="PF01582">
    <property type="entry name" value="TIR"/>
    <property type="match status" value="1"/>
</dbReference>